<dbReference type="GO" id="GO:0003677">
    <property type="term" value="F:DNA binding"/>
    <property type="evidence" value="ECO:0007669"/>
    <property type="project" value="UniProtKB-KW"/>
</dbReference>
<protein>
    <submittedName>
        <fullName evidence="8">Sigma-70 family RNA polymerase sigma factor</fullName>
    </submittedName>
</protein>
<keyword evidence="2" id="KW-0805">Transcription regulation</keyword>
<evidence type="ECO:0000256" key="1">
    <source>
        <dbReference type="ARBA" id="ARBA00010641"/>
    </source>
</evidence>
<dbReference type="InterPro" id="IPR014284">
    <property type="entry name" value="RNA_pol_sigma-70_dom"/>
</dbReference>
<keyword evidence="9" id="KW-1185">Reference proteome</keyword>
<dbReference type="InterPro" id="IPR013249">
    <property type="entry name" value="RNA_pol_sigma70_r4_t2"/>
</dbReference>
<dbReference type="OrthoDB" id="2732687at2"/>
<evidence type="ECO:0000259" key="6">
    <source>
        <dbReference type="Pfam" id="PF04542"/>
    </source>
</evidence>
<keyword evidence="3" id="KW-0731">Sigma factor</keyword>
<dbReference type="SUPFAM" id="SSF88659">
    <property type="entry name" value="Sigma3 and sigma4 domains of RNA polymerase sigma factors"/>
    <property type="match status" value="1"/>
</dbReference>
<dbReference type="InterPro" id="IPR007627">
    <property type="entry name" value="RNA_pol_sigma70_r2"/>
</dbReference>
<evidence type="ECO:0000256" key="5">
    <source>
        <dbReference type="ARBA" id="ARBA00023163"/>
    </source>
</evidence>
<name>A0A3A1VRZ4_9BACL</name>
<proteinExistence type="inferred from homology"/>
<evidence type="ECO:0000313" key="9">
    <source>
        <dbReference type="Proteomes" id="UP000266482"/>
    </source>
</evidence>
<evidence type="ECO:0000313" key="8">
    <source>
        <dbReference type="EMBL" id="RIX60290.1"/>
    </source>
</evidence>
<comment type="caution">
    <text evidence="8">The sequence shown here is derived from an EMBL/GenBank/DDBJ whole genome shotgun (WGS) entry which is preliminary data.</text>
</comment>
<dbReference type="PANTHER" id="PTHR43133">
    <property type="entry name" value="RNA POLYMERASE ECF-TYPE SIGMA FACTO"/>
    <property type="match status" value="1"/>
</dbReference>
<dbReference type="GO" id="GO:0016987">
    <property type="term" value="F:sigma factor activity"/>
    <property type="evidence" value="ECO:0007669"/>
    <property type="project" value="UniProtKB-KW"/>
</dbReference>
<gene>
    <name evidence="8" type="ORF">D3P08_01600</name>
</gene>
<reference evidence="8 9" key="1">
    <citation type="submission" date="2018-09" db="EMBL/GenBank/DDBJ databases">
        <title>Paenibacillus aracenensis nov. sp. isolated from a cave in southern Spain.</title>
        <authorList>
            <person name="Jurado V."/>
            <person name="Gutierrez-Patricio S."/>
            <person name="Gonzalez-Pimentel J.L."/>
            <person name="Miller A.Z."/>
            <person name="Laiz L."/>
            <person name="Saiz-Jimenez C."/>
        </authorList>
    </citation>
    <scope>NUCLEOTIDE SEQUENCE [LARGE SCALE GENOMIC DNA]</scope>
    <source>
        <strain evidence="8 9">DSM 22867</strain>
    </source>
</reference>
<dbReference type="Gene3D" id="1.10.10.10">
    <property type="entry name" value="Winged helix-like DNA-binding domain superfamily/Winged helix DNA-binding domain"/>
    <property type="match status" value="1"/>
</dbReference>
<evidence type="ECO:0000256" key="4">
    <source>
        <dbReference type="ARBA" id="ARBA00023125"/>
    </source>
</evidence>
<evidence type="ECO:0000256" key="3">
    <source>
        <dbReference type="ARBA" id="ARBA00023082"/>
    </source>
</evidence>
<dbReference type="GO" id="GO:0006352">
    <property type="term" value="P:DNA-templated transcription initiation"/>
    <property type="evidence" value="ECO:0007669"/>
    <property type="project" value="InterPro"/>
</dbReference>
<feature type="domain" description="RNA polymerase sigma factor 70 region 4 type 2" evidence="7">
    <location>
        <begin position="137"/>
        <end position="184"/>
    </location>
</feature>
<keyword evidence="5" id="KW-0804">Transcription</keyword>
<sequence length="220" mass="26334">MDLELTQERSAESSHYEEELVRAIQGGELDKYAIVIQRYQQRLYVYCYHLLMHREEAEDAVQDIFIKGYEKLLQYTYSQSFSAWLYKIAYYHCLNLLKKRHRTVWVERLLGPLRQNSEDDGYATVRRREVRLQSALALQRLTAEERSLLVLKVIEGRSYNEIEQYFDYSRVALRKKVERAKMKLKRIWSELDEEGYVNEGKERVERSAESDFIRRAVASD</sequence>
<dbReference type="InterPro" id="IPR013325">
    <property type="entry name" value="RNA_pol_sigma_r2"/>
</dbReference>
<keyword evidence="4" id="KW-0238">DNA-binding</keyword>
<dbReference type="Gene3D" id="1.10.1740.10">
    <property type="match status" value="1"/>
</dbReference>
<accession>A0A3A1VRZ4</accession>
<dbReference type="EMBL" id="QXQA01000001">
    <property type="protein sequence ID" value="RIX60290.1"/>
    <property type="molecule type" value="Genomic_DNA"/>
</dbReference>
<dbReference type="RefSeq" id="WP_119597665.1">
    <property type="nucleotide sequence ID" value="NZ_QXQA01000001.1"/>
</dbReference>
<dbReference type="InterPro" id="IPR036388">
    <property type="entry name" value="WH-like_DNA-bd_sf"/>
</dbReference>
<dbReference type="Proteomes" id="UP000266482">
    <property type="component" value="Unassembled WGS sequence"/>
</dbReference>
<dbReference type="NCBIfam" id="TIGR02937">
    <property type="entry name" value="sigma70-ECF"/>
    <property type="match status" value="1"/>
</dbReference>
<dbReference type="Pfam" id="PF04542">
    <property type="entry name" value="Sigma70_r2"/>
    <property type="match status" value="1"/>
</dbReference>
<evidence type="ECO:0000256" key="2">
    <source>
        <dbReference type="ARBA" id="ARBA00023015"/>
    </source>
</evidence>
<dbReference type="InterPro" id="IPR039425">
    <property type="entry name" value="RNA_pol_sigma-70-like"/>
</dbReference>
<dbReference type="InterPro" id="IPR013324">
    <property type="entry name" value="RNA_pol_sigma_r3/r4-like"/>
</dbReference>
<organism evidence="8 9">
    <name type="scientific">Paenibacillus nanensis</name>
    <dbReference type="NCBI Taxonomy" id="393251"/>
    <lineage>
        <taxon>Bacteria</taxon>
        <taxon>Bacillati</taxon>
        <taxon>Bacillota</taxon>
        <taxon>Bacilli</taxon>
        <taxon>Bacillales</taxon>
        <taxon>Paenibacillaceae</taxon>
        <taxon>Paenibacillus</taxon>
    </lineage>
</organism>
<dbReference type="PANTHER" id="PTHR43133:SF8">
    <property type="entry name" value="RNA POLYMERASE SIGMA FACTOR HI_1459-RELATED"/>
    <property type="match status" value="1"/>
</dbReference>
<comment type="similarity">
    <text evidence="1">Belongs to the sigma-70 factor family. ECF subfamily.</text>
</comment>
<evidence type="ECO:0000259" key="7">
    <source>
        <dbReference type="Pfam" id="PF08281"/>
    </source>
</evidence>
<dbReference type="Pfam" id="PF08281">
    <property type="entry name" value="Sigma70_r4_2"/>
    <property type="match status" value="1"/>
</dbReference>
<feature type="domain" description="RNA polymerase sigma-70 region 2" evidence="6">
    <location>
        <begin position="36"/>
        <end position="103"/>
    </location>
</feature>
<dbReference type="AlphaFoldDB" id="A0A3A1VRZ4"/>
<dbReference type="SUPFAM" id="SSF88946">
    <property type="entry name" value="Sigma2 domain of RNA polymerase sigma factors"/>
    <property type="match status" value="1"/>
</dbReference>